<keyword evidence="4 6" id="KW-1133">Transmembrane helix</keyword>
<dbReference type="Gene3D" id="1.10.3730.20">
    <property type="match status" value="2"/>
</dbReference>
<feature type="domain" description="EamA" evidence="7">
    <location>
        <begin position="137"/>
        <end position="266"/>
    </location>
</feature>
<protein>
    <submittedName>
        <fullName evidence="8">DMT family transporter</fullName>
    </submittedName>
</protein>
<feature type="transmembrane region" description="Helical" evidence="6">
    <location>
        <begin position="113"/>
        <end position="131"/>
    </location>
</feature>
<organism evidence="8 9">
    <name type="scientific">Paragemmobacter kunshanensis</name>
    <dbReference type="NCBI Taxonomy" id="2583234"/>
    <lineage>
        <taxon>Bacteria</taxon>
        <taxon>Pseudomonadati</taxon>
        <taxon>Pseudomonadota</taxon>
        <taxon>Alphaproteobacteria</taxon>
        <taxon>Rhodobacterales</taxon>
        <taxon>Paracoccaceae</taxon>
        <taxon>Paragemmobacter</taxon>
    </lineage>
</organism>
<comment type="caution">
    <text evidence="8">The sequence shown here is derived from an EMBL/GenBank/DDBJ whole genome shotgun (WGS) entry which is preliminary data.</text>
</comment>
<evidence type="ECO:0000256" key="2">
    <source>
        <dbReference type="ARBA" id="ARBA00009853"/>
    </source>
</evidence>
<dbReference type="AlphaFoldDB" id="A0A6M1TYS2"/>
<feature type="transmembrane region" description="Helical" evidence="6">
    <location>
        <begin position="90"/>
        <end position="108"/>
    </location>
</feature>
<evidence type="ECO:0000256" key="6">
    <source>
        <dbReference type="SAM" id="Phobius"/>
    </source>
</evidence>
<dbReference type="InterPro" id="IPR037185">
    <property type="entry name" value="EmrE-like"/>
</dbReference>
<evidence type="ECO:0000256" key="5">
    <source>
        <dbReference type="ARBA" id="ARBA00023136"/>
    </source>
</evidence>
<name>A0A6M1TYS2_9RHOB</name>
<evidence type="ECO:0000256" key="1">
    <source>
        <dbReference type="ARBA" id="ARBA00004141"/>
    </source>
</evidence>
<feature type="transmembrane region" description="Helical" evidence="6">
    <location>
        <begin position="167"/>
        <end position="188"/>
    </location>
</feature>
<evidence type="ECO:0000256" key="3">
    <source>
        <dbReference type="ARBA" id="ARBA00022692"/>
    </source>
</evidence>
<evidence type="ECO:0000313" key="9">
    <source>
        <dbReference type="Proteomes" id="UP000474758"/>
    </source>
</evidence>
<gene>
    <name evidence="8" type="ORF">G5V65_05510</name>
</gene>
<feature type="transmembrane region" description="Helical" evidence="6">
    <location>
        <begin position="194"/>
        <end position="212"/>
    </location>
</feature>
<sequence>MLATGLCFVGVTGIVRYLGTDLPAAQSAFVRFGWGVLFLLPSLWALARQGLPAGTWRLFGWRGVVHTVAVILWFHAMARIPVAEVTAIGYLNPVLVTLGAALFFGEVLAMRRILAVGVALIGALIVIRPGLREVTDGHLAQLGAACFFAASYLFAKRLSQLAPAGTVVAMMSATVTVGLLPLAIWVWVPMSLSQWLWLGLVAGFATAGHYCMTRAFGAAPLAVTQPVTFLQLVWATALGALVFGEGVDLFVLLGGAVIIGAISYITWREAMIKRRRVTPAEAETTL</sequence>
<feature type="transmembrane region" description="Helical" evidence="6">
    <location>
        <begin position="29"/>
        <end position="47"/>
    </location>
</feature>
<proteinExistence type="inferred from homology"/>
<dbReference type="Proteomes" id="UP000474758">
    <property type="component" value="Unassembled WGS sequence"/>
</dbReference>
<comment type="similarity">
    <text evidence="2">Belongs to the drug/metabolite transporter (DMT) superfamily. 10 TMS drug/metabolite exporter (DME) (TC 2.A.7.3) family.</text>
</comment>
<evidence type="ECO:0000259" key="7">
    <source>
        <dbReference type="Pfam" id="PF00892"/>
    </source>
</evidence>
<keyword evidence="5 6" id="KW-0472">Membrane</keyword>
<reference evidence="8 9" key="1">
    <citation type="submission" date="2020-02" db="EMBL/GenBank/DDBJ databases">
        <title>Rhodobacter translucens sp. nov., a novel bacterium isolated from activated sludge.</title>
        <authorList>
            <person name="Liu J."/>
        </authorList>
    </citation>
    <scope>NUCLEOTIDE SEQUENCE [LARGE SCALE GENOMIC DNA]</scope>
    <source>
        <strain evidence="8 9">HX-7-19</strain>
    </source>
</reference>
<keyword evidence="3 6" id="KW-0812">Transmembrane</keyword>
<dbReference type="SUPFAM" id="SSF103481">
    <property type="entry name" value="Multidrug resistance efflux transporter EmrE"/>
    <property type="match status" value="2"/>
</dbReference>
<evidence type="ECO:0000313" key="8">
    <source>
        <dbReference type="EMBL" id="NGQ90344.1"/>
    </source>
</evidence>
<feature type="transmembrane region" description="Helical" evidence="6">
    <location>
        <begin position="219"/>
        <end position="243"/>
    </location>
</feature>
<accession>A0A6M1TYS2</accession>
<feature type="transmembrane region" description="Helical" evidence="6">
    <location>
        <begin position="59"/>
        <end position="78"/>
    </location>
</feature>
<dbReference type="PANTHER" id="PTHR22911:SF6">
    <property type="entry name" value="SOLUTE CARRIER FAMILY 35 MEMBER G1"/>
    <property type="match status" value="1"/>
</dbReference>
<comment type="subcellular location">
    <subcellularLocation>
        <location evidence="1">Membrane</location>
        <topology evidence="1">Multi-pass membrane protein</topology>
    </subcellularLocation>
</comment>
<dbReference type="PANTHER" id="PTHR22911">
    <property type="entry name" value="ACYL-MALONYL CONDENSING ENZYME-RELATED"/>
    <property type="match status" value="1"/>
</dbReference>
<evidence type="ECO:0000256" key="4">
    <source>
        <dbReference type="ARBA" id="ARBA00022989"/>
    </source>
</evidence>
<feature type="domain" description="EamA" evidence="7">
    <location>
        <begin position="2"/>
        <end position="127"/>
    </location>
</feature>
<dbReference type="EMBL" id="JAALFE010000004">
    <property type="protein sequence ID" value="NGQ90344.1"/>
    <property type="molecule type" value="Genomic_DNA"/>
</dbReference>
<dbReference type="InterPro" id="IPR000620">
    <property type="entry name" value="EamA_dom"/>
</dbReference>
<keyword evidence="9" id="KW-1185">Reference proteome</keyword>
<dbReference type="GO" id="GO:0016020">
    <property type="term" value="C:membrane"/>
    <property type="evidence" value="ECO:0007669"/>
    <property type="project" value="UniProtKB-SubCell"/>
</dbReference>
<dbReference type="Pfam" id="PF00892">
    <property type="entry name" value="EamA"/>
    <property type="match status" value="2"/>
</dbReference>